<keyword evidence="1" id="KW-0863">Zinc-finger</keyword>
<dbReference type="EMBL" id="GDHF01015989">
    <property type="protein sequence ID" value="JAI36325.1"/>
    <property type="molecule type" value="Transcribed_RNA"/>
</dbReference>
<evidence type="ECO:0000313" key="3">
    <source>
        <dbReference type="EMBL" id="JAI36325.1"/>
    </source>
</evidence>
<dbReference type="PROSITE" id="PS50157">
    <property type="entry name" value="ZINC_FINGER_C2H2_2"/>
    <property type="match status" value="1"/>
</dbReference>
<accession>A0A0K8VCS0</accession>
<dbReference type="InterPro" id="IPR013087">
    <property type="entry name" value="Znf_C2H2_type"/>
</dbReference>
<organism evidence="3">
    <name type="scientific">Bactrocera latifrons</name>
    <name type="common">Malaysian fruit fly</name>
    <name type="synonym">Chaetodacus latifrons</name>
    <dbReference type="NCBI Taxonomy" id="174628"/>
    <lineage>
        <taxon>Eukaryota</taxon>
        <taxon>Metazoa</taxon>
        <taxon>Ecdysozoa</taxon>
        <taxon>Arthropoda</taxon>
        <taxon>Hexapoda</taxon>
        <taxon>Insecta</taxon>
        <taxon>Pterygota</taxon>
        <taxon>Neoptera</taxon>
        <taxon>Endopterygota</taxon>
        <taxon>Diptera</taxon>
        <taxon>Brachycera</taxon>
        <taxon>Muscomorpha</taxon>
        <taxon>Tephritoidea</taxon>
        <taxon>Tephritidae</taxon>
        <taxon>Bactrocera</taxon>
        <taxon>Bactrocera</taxon>
    </lineage>
</organism>
<keyword evidence="1" id="KW-0862">Zinc</keyword>
<gene>
    <name evidence="3" type="ORF">c0_g1_i1</name>
</gene>
<protein>
    <recommendedName>
        <fullName evidence="2">C2H2-type domain-containing protein</fullName>
    </recommendedName>
</protein>
<evidence type="ECO:0000256" key="1">
    <source>
        <dbReference type="PROSITE-ProRule" id="PRU00042"/>
    </source>
</evidence>
<dbReference type="OrthoDB" id="8069632at2759"/>
<sequence>MFQHQLDLHLIYHTKQLNHTCDKCKCEFLSEEKLALHTKLEHSNETDKNLICIQSKATYASSRSPGENEYLNGRQRKKYNVKILNMRLPYMPSRRPLELPGHKPYRRRIGVIEFENERNPNCCSCK</sequence>
<name>A0A0K8VCS0_BACLA</name>
<reference evidence="3" key="1">
    <citation type="submission" date="2015-06" db="EMBL/GenBank/DDBJ databases">
        <authorList>
            <person name="Hoefler B.C."/>
            <person name="Straight P.D."/>
        </authorList>
    </citation>
    <scope>NUCLEOTIDE SEQUENCE</scope>
</reference>
<dbReference type="AlphaFoldDB" id="A0A0K8VCS0"/>
<dbReference type="PROSITE" id="PS00028">
    <property type="entry name" value="ZINC_FINGER_C2H2_1"/>
    <property type="match status" value="1"/>
</dbReference>
<feature type="domain" description="C2H2-type" evidence="2">
    <location>
        <begin position="19"/>
        <end position="47"/>
    </location>
</feature>
<dbReference type="GO" id="GO:0008270">
    <property type="term" value="F:zinc ion binding"/>
    <property type="evidence" value="ECO:0007669"/>
    <property type="project" value="UniProtKB-KW"/>
</dbReference>
<keyword evidence="1" id="KW-0479">Metal-binding</keyword>
<evidence type="ECO:0000259" key="2">
    <source>
        <dbReference type="PROSITE" id="PS50157"/>
    </source>
</evidence>
<proteinExistence type="predicted"/>